<accession>A0A2S0VN45</accession>
<keyword evidence="5 7" id="KW-0807">Transducer</keyword>
<dbReference type="OrthoDB" id="7024925at2"/>
<feature type="transmembrane region" description="Helical" evidence="9">
    <location>
        <begin position="304"/>
        <end position="327"/>
    </location>
</feature>
<dbReference type="Gene3D" id="6.10.340.10">
    <property type="match status" value="1"/>
</dbReference>
<keyword evidence="4 9" id="KW-0472">Membrane</keyword>
<keyword evidence="12" id="KW-1185">Reference proteome</keyword>
<proteinExistence type="inferred from homology"/>
<dbReference type="GO" id="GO:0007165">
    <property type="term" value="P:signal transduction"/>
    <property type="evidence" value="ECO:0007669"/>
    <property type="project" value="UniProtKB-KW"/>
</dbReference>
<organism evidence="11 12">
    <name type="scientific">Saccharobesus litoralis</name>
    <dbReference type="NCBI Taxonomy" id="2172099"/>
    <lineage>
        <taxon>Bacteria</taxon>
        <taxon>Pseudomonadati</taxon>
        <taxon>Pseudomonadota</taxon>
        <taxon>Gammaproteobacteria</taxon>
        <taxon>Alteromonadales</taxon>
        <taxon>Alteromonadaceae</taxon>
        <taxon>Saccharobesus</taxon>
    </lineage>
</organism>
<dbReference type="InterPro" id="IPR004089">
    <property type="entry name" value="MCPsignal_dom"/>
</dbReference>
<evidence type="ECO:0000259" key="10">
    <source>
        <dbReference type="PROSITE" id="PS50111"/>
    </source>
</evidence>
<evidence type="ECO:0000256" key="2">
    <source>
        <dbReference type="ARBA" id="ARBA00022692"/>
    </source>
</evidence>
<dbReference type="SUPFAM" id="SSF58104">
    <property type="entry name" value="Methyl-accepting chemotaxis protein (MCP) signaling domain"/>
    <property type="match status" value="1"/>
</dbReference>
<dbReference type="AlphaFoldDB" id="A0A2S0VN45"/>
<dbReference type="Gene3D" id="1.10.287.950">
    <property type="entry name" value="Methyl-accepting chemotaxis protein"/>
    <property type="match status" value="1"/>
</dbReference>
<dbReference type="GO" id="GO:0004888">
    <property type="term" value="F:transmembrane signaling receptor activity"/>
    <property type="evidence" value="ECO:0007669"/>
    <property type="project" value="InterPro"/>
</dbReference>
<keyword evidence="3 9" id="KW-1133">Transmembrane helix</keyword>
<dbReference type="PROSITE" id="PS50111">
    <property type="entry name" value="CHEMOTAXIS_TRANSDUC_2"/>
    <property type="match status" value="1"/>
</dbReference>
<feature type="domain" description="Methyl-accepting transducer" evidence="10">
    <location>
        <begin position="383"/>
        <end position="623"/>
    </location>
</feature>
<sequence>MKISSFSLLSASVLLTIAFLLLGVIHWSAGQQESAQITFNQYQKAKSQVSQTFKPLVDEYLATGNTLKLTEAENTLKAIQKDISEQDNAALQAINNNIDGLLTTLSGDIRTTGKISANLYSLLENAEKELLSYTQDLSEYALEGSQFNSSLAINYLANIQDLFALVSQISHQRDRLFANLTADNQNYFEQQVNQTVQLIEQLDELDRFDLFPETEQESDADEFDLLLDDEDEAEELGDTIISELFSLARRYPKELNNTLNNKRKIEQEYRHLRQQVSEFELSFYQAEEVVKASVADIQTMTTNLLFIAAILLIIAAIISTIFQYTLIVKRISVLRHAFSDLVKKGVLAELPVSNSKAEINSVFKNFNILLQKIDGEEQQKSQQLQQVSGALEQLVQETNGIQVATTQIVEQLNHSNSSSHQLIKLAEEVYEGSANVQDDAHQTQNAIELSNQHISQMSAEIKVIANHVASSHQSVESLQSSVTDVSAIVEAIGTIAEQTNLLALNAAIEAARAGEHGRGFAVVADEVRNLSLSTQNSLADILRILDKLKQSSNQLRDNVNDISRLTENQNVINQQLTQNSQEIIAKAQNSAAAANQCVLNAKSQVEFINQYRTEVAAAVSSAEHSKNTAKKVAQNTEIQANMIMDTFKVS</sequence>
<gene>
    <name evidence="11" type="ORF">C2869_03255</name>
</gene>
<feature type="coiled-coil region" evidence="8">
    <location>
        <begin position="255"/>
        <end position="282"/>
    </location>
</feature>
<dbReference type="RefSeq" id="WP_108601586.1">
    <property type="nucleotide sequence ID" value="NZ_CP026604.1"/>
</dbReference>
<dbReference type="GO" id="GO:0016020">
    <property type="term" value="C:membrane"/>
    <property type="evidence" value="ECO:0007669"/>
    <property type="project" value="UniProtKB-SubCell"/>
</dbReference>
<evidence type="ECO:0000256" key="7">
    <source>
        <dbReference type="PROSITE-ProRule" id="PRU00284"/>
    </source>
</evidence>
<dbReference type="SMART" id="SM00283">
    <property type="entry name" value="MA"/>
    <property type="match status" value="1"/>
</dbReference>
<evidence type="ECO:0000256" key="4">
    <source>
        <dbReference type="ARBA" id="ARBA00023136"/>
    </source>
</evidence>
<evidence type="ECO:0000313" key="12">
    <source>
        <dbReference type="Proteomes" id="UP000244441"/>
    </source>
</evidence>
<keyword evidence="8" id="KW-0175">Coiled coil</keyword>
<name>A0A2S0VN45_9ALTE</name>
<dbReference type="Pfam" id="PF00015">
    <property type="entry name" value="MCPsignal"/>
    <property type="match status" value="1"/>
</dbReference>
<evidence type="ECO:0000256" key="8">
    <source>
        <dbReference type="SAM" id="Coils"/>
    </source>
</evidence>
<dbReference type="EMBL" id="CP026604">
    <property type="protein sequence ID" value="AWB65510.1"/>
    <property type="molecule type" value="Genomic_DNA"/>
</dbReference>
<evidence type="ECO:0000256" key="3">
    <source>
        <dbReference type="ARBA" id="ARBA00022989"/>
    </source>
</evidence>
<dbReference type="KEGG" id="cate:C2869_03255"/>
<evidence type="ECO:0000313" key="11">
    <source>
        <dbReference type="EMBL" id="AWB65510.1"/>
    </source>
</evidence>
<dbReference type="PANTHER" id="PTHR32089:SF119">
    <property type="entry name" value="METHYL-ACCEPTING CHEMOTAXIS PROTEIN CTPL"/>
    <property type="match status" value="1"/>
</dbReference>
<comment type="similarity">
    <text evidence="6">Belongs to the methyl-accepting chemotaxis (MCP) protein family.</text>
</comment>
<dbReference type="PANTHER" id="PTHR32089">
    <property type="entry name" value="METHYL-ACCEPTING CHEMOTAXIS PROTEIN MCPB"/>
    <property type="match status" value="1"/>
</dbReference>
<dbReference type="Proteomes" id="UP000244441">
    <property type="component" value="Chromosome"/>
</dbReference>
<protein>
    <recommendedName>
        <fullName evidence="10">Methyl-accepting transducer domain-containing protein</fullName>
    </recommendedName>
</protein>
<evidence type="ECO:0000256" key="9">
    <source>
        <dbReference type="SAM" id="Phobius"/>
    </source>
</evidence>
<evidence type="ECO:0000256" key="1">
    <source>
        <dbReference type="ARBA" id="ARBA00004141"/>
    </source>
</evidence>
<reference evidence="11 12" key="1">
    <citation type="submission" date="2018-01" db="EMBL/GenBank/DDBJ databases">
        <title>Genome sequence of a Cantenovulum-like bacteria.</title>
        <authorList>
            <person name="Tan W.R."/>
            <person name="Lau N.-S."/>
            <person name="Go F."/>
            <person name="Amirul A.-A.A."/>
        </authorList>
    </citation>
    <scope>NUCLEOTIDE SEQUENCE [LARGE SCALE GENOMIC DNA]</scope>
    <source>
        <strain evidence="11 12">CCB-QB4</strain>
    </source>
</reference>
<evidence type="ECO:0000256" key="5">
    <source>
        <dbReference type="ARBA" id="ARBA00023224"/>
    </source>
</evidence>
<comment type="subcellular location">
    <subcellularLocation>
        <location evidence="1">Membrane</location>
        <topology evidence="1">Multi-pass membrane protein</topology>
    </subcellularLocation>
</comment>
<evidence type="ECO:0000256" key="6">
    <source>
        <dbReference type="ARBA" id="ARBA00029447"/>
    </source>
</evidence>
<feature type="coiled-coil region" evidence="8">
    <location>
        <begin position="538"/>
        <end position="565"/>
    </location>
</feature>
<dbReference type="PRINTS" id="PR00260">
    <property type="entry name" value="CHEMTRNSDUCR"/>
</dbReference>
<dbReference type="InterPro" id="IPR004090">
    <property type="entry name" value="Chemotax_Me-accpt_rcpt"/>
</dbReference>
<keyword evidence="2 9" id="KW-0812">Transmembrane</keyword>
<dbReference type="GO" id="GO:0006935">
    <property type="term" value="P:chemotaxis"/>
    <property type="evidence" value="ECO:0007669"/>
    <property type="project" value="InterPro"/>
</dbReference>